<feature type="transmembrane region" description="Helical" evidence="1">
    <location>
        <begin position="12"/>
        <end position="32"/>
    </location>
</feature>
<accession>A0ABQ7IAN0</accession>
<gene>
    <name evidence="2" type="ORF">EAE98_009809</name>
</gene>
<proteinExistence type="predicted"/>
<evidence type="ECO:0008006" key="4">
    <source>
        <dbReference type="Google" id="ProtNLM"/>
    </source>
</evidence>
<dbReference type="GeneID" id="62236580"/>
<evidence type="ECO:0000313" key="2">
    <source>
        <dbReference type="EMBL" id="KAF7918197.1"/>
    </source>
</evidence>
<reference evidence="2 3" key="1">
    <citation type="journal article" date="2020" name="Genome Biol. Evol.">
        <title>Comparative genomics of Sclerotiniaceae.</title>
        <authorList>
            <person name="Valero Jimenez C.A."/>
            <person name="Steentjes M."/>
            <person name="Scholten O.E."/>
            <person name="Van Kan J.A.L."/>
        </authorList>
    </citation>
    <scope>NUCLEOTIDE SEQUENCE [LARGE SCALE GENOMIC DNA]</scope>
    <source>
        <strain evidence="2 3">B1</strain>
    </source>
</reference>
<evidence type="ECO:0000313" key="3">
    <source>
        <dbReference type="Proteomes" id="UP000783213"/>
    </source>
</evidence>
<comment type="caution">
    <text evidence="2">The sequence shown here is derived from an EMBL/GenBank/DDBJ whole genome shotgun (WGS) entry which is preliminary data.</text>
</comment>
<sequence length="172" mass="17309">MIGLAVVKQKQWLLQAGLFLFTLLAFGITAFATHLPTRQNNVCATWCAANSASPGSCTSQAAQGTGPCYTCGPLAANPAQALCSGTCVDTSTSSANCGSYGNSCGSSACVGGVCAPACPSGQTLCSGVCIDTRNDENNCGSCGFVCPDPCQFGAEIIFCQQGTCGFGCRPPS</sequence>
<name>A0ABQ7IAN0_9HELO</name>
<keyword evidence="3" id="KW-1185">Reference proteome</keyword>
<organism evidence="2 3">
    <name type="scientific">Botrytis deweyae</name>
    <dbReference type="NCBI Taxonomy" id="2478750"/>
    <lineage>
        <taxon>Eukaryota</taxon>
        <taxon>Fungi</taxon>
        <taxon>Dikarya</taxon>
        <taxon>Ascomycota</taxon>
        <taxon>Pezizomycotina</taxon>
        <taxon>Leotiomycetes</taxon>
        <taxon>Helotiales</taxon>
        <taxon>Sclerotiniaceae</taxon>
        <taxon>Botrytis</taxon>
    </lineage>
</organism>
<keyword evidence="1" id="KW-0812">Transmembrane</keyword>
<protein>
    <recommendedName>
        <fullName evidence="4">4Fe-4S ferredoxin-type domain-containing protein</fullName>
    </recommendedName>
</protein>
<evidence type="ECO:0000256" key="1">
    <source>
        <dbReference type="SAM" id="Phobius"/>
    </source>
</evidence>
<keyword evidence="1" id="KW-1133">Transmembrane helix</keyword>
<dbReference type="EMBL" id="RCSX01000031">
    <property type="protein sequence ID" value="KAF7918197.1"/>
    <property type="molecule type" value="Genomic_DNA"/>
</dbReference>
<dbReference type="RefSeq" id="XP_038806138.1">
    <property type="nucleotide sequence ID" value="XM_038957430.1"/>
</dbReference>
<dbReference type="Proteomes" id="UP000783213">
    <property type="component" value="Unassembled WGS sequence"/>
</dbReference>
<keyword evidence="1" id="KW-0472">Membrane</keyword>